<accession>A0ABN0JZC1</accession>
<gene>
    <name evidence="2" type="ORF">F950_01559</name>
</gene>
<comment type="caution">
    <text evidence="2">The sequence shown here is derived from an EMBL/GenBank/DDBJ whole genome shotgun (WGS) entry which is preliminary data.</text>
</comment>
<proteinExistence type="predicted"/>
<keyword evidence="3" id="KW-1185">Reference proteome</keyword>
<feature type="signal peptide" evidence="1">
    <location>
        <begin position="1"/>
        <end position="30"/>
    </location>
</feature>
<protein>
    <submittedName>
        <fullName evidence="2">Uncharacterized protein</fullName>
    </submittedName>
</protein>
<dbReference type="EMBL" id="APPV01000008">
    <property type="protein sequence ID" value="ENV60833.1"/>
    <property type="molecule type" value="Genomic_DNA"/>
</dbReference>
<reference evidence="2 3" key="1">
    <citation type="submission" date="2013-02" db="EMBL/GenBank/DDBJ databases">
        <title>The Genome Sequence of Acinetobacter soli NIPH 2899.</title>
        <authorList>
            <consortium name="The Broad Institute Genome Sequencing Platform"/>
            <consortium name="The Broad Institute Genome Sequencing Center for Infectious Disease"/>
            <person name="Cerqueira G."/>
            <person name="Feldgarden M."/>
            <person name="Courvalin P."/>
            <person name="Perichon B."/>
            <person name="Grillot-Courvalin C."/>
            <person name="Clermont D."/>
            <person name="Rocha E."/>
            <person name="Yoon E.-J."/>
            <person name="Nemec A."/>
            <person name="Walker B."/>
            <person name="Young S.K."/>
            <person name="Zeng Q."/>
            <person name="Gargeya S."/>
            <person name="Fitzgerald M."/>
            <person name="Haas B."/>
            <person name="Abouelleil A."/>
            <person name="Alvarado L."/>
            <person name="Arachchi H.M."/>
            <person name="Berlin A.M."/>
            <person name="Chapman S.B."/>
            <person name="Dewar J."/>
            <person name="Goldberg J."/>
            <person name="Griggs A."/>
            <person name="Gujja S."/>
            <person name="Hansen M."/>
            <person name="Howarth C."/>
            <person name="Imamovic A."/>
            <person name="Larimer J."/>
            <person name="McCowan C."/>
            <person name="Murphy C."/>
            <person name="Neiman D."/>
            <person name="Pearson M."/>
            <person name="Priest M."/>
            <person name="Roberts A."/>
            <person name="Saif S."/>
            <person name="Shea T."/>
            <person name="Sisk P."/>
            <person name="Sykes S."/>
            <person name="Wortman J."/>
            <person name="Nusbaum C."/>
            <person name="Birren B."/>
        </authorList>
    </citation>
    <scope>NUCLEOTIDE SEQUENCE [LARGE SCALE GENOMIC DNA]</scope>
    <source>
        <strain evidence="2 3">NIPH 2899</strain>
    </source>
</reference>
<evidence type="ECO:0000256" key="1">
    <source>
        <dbReference type="SAM" id="SignalP"/>
    </source>
</evidence>
<dbReference type="RefSeq" id="WP_004935150.1">
    <property type="nucleotide sequence ID" value="NZ_KB849643.1"/>
</dbReference>
<organism evidence="2 3">
    <name type="scientific">Acinetobacter soli NIPH 2899</name>
    <dbReference type="NCBI Taxonomy" id="1217677"/>
    <lineage>
        <taxon>Bacteria</taxon>
        <taxon>Pseudomonadati</taxon>
        <taxon>Pseudomonadota</taxon>
        <taxon>Gammaproteobacteria</taxon>
        <taxon>Moraxellales</taxon>
        <taxon>Moraxellaceae</taxon>
        <taxon>Acinetobacter</taxon>
    </lineage>
</organism>
<feature type="chain" id="PRO_5045313550" evidence="1">
    <location>
        <begin position="31"/>
        <end position="460"/>
    </location>
</feature>
<evidence type="ECO:0000313" key="3">
    <source>
        <dbReference type="Proteomes" id="UP000018433"/>
    </source>
</evidence>
<keyword evidence="1" id="KW-0732">Signal</keyword>
<name>A0ABN0JZC1_9GAMM</name>
<sequence length="460" mass="47778">MMTTGHSTVNVQLAVLLLSLGLGLAHSAFALEALSDESLSQQTGEGIAILPENVKMVFQKAEDNLSTAQNKARVADRSFDTGLIRVIPVGPLSATATAAGAKKADLYLYGLALSKSDSDVNSRFSNTGLNLGTESNPWVLNVLPVNTFDFAGNLQNLSYLSLEAPLLRADGTVGTDPAKLGLWGDIFSRNSTTSTTVNPVTGAPTTLGGLEQRLRVQMVLNGLNLNGSNFKLFQTLGNAQASGLPASYNQTLGLAALIRLNTDYNAGTRTTADASRVLRISSAEATTDTSSCTSTGTCLNTPAITGGGAPSFNAQEGLYIYSPNINLVLGNVYQPLIFNTDGTNFSLELTRIPNVASIYQQIYTDYSGTNSAYKGSTCNVQSCGTASTIAGVNYQGTTATHSSISIGTVGIGSGNLLNAVNTSSAVGVTFKDPSGNAVNLGSAAIDGLMIQHFKISTTGL</sequence>
<evidence type="ECO:0000313" key="2">
    <source>
        <dbReference type="EMBL" id="ENV60833.1"/>
    </source>
</evidence>
<dbReference type="Proteomes" id="UP000018433">
    <property type="component" value="Unassembled WGS sequence"/>
</dbReference>